<gene>
    <name evidence="2" type="ORF">OEV98_15425</name>
</gene>
<dbReference type="Pfam" id="PF08765">
    <property type="entry name" value="Mor"/>
    <property type="match status" value="1"/>
</dbReference>
<feature type="domain" description="Mor transcription activator" evidence="1">
    <location>
        <begin position="14"/>
        <end position="94"/>
    </location>
</feature>
<accession>A0AAE3LNP3</accession>
<evidence type="ECO:0000313" key="2">
    <source>
        <dbReference type="EMBL" id="MCU9614935.1"/>
    </source>
</evidence>
<dbReference type="Gene3D" id="1.10.10.60">
    <property type="entry name" value="Homeodomain-like"/>
    <property type="match status" value="1"/>
</dbReference>
<organism evidence="2 3">
    <name type="scientific">Perspicuibacillus lycopersici</name>
    <dbReference type="NCBI Taxonomy" id="1325689"/>
    <lineage>
        <taxon>Bacteria</taxon>
        <taxon>Bacillati</taxon>
        <taxon>Bacillota</taxon>
        <taxon>Bacilli</taxon>
        <taxon>Bacillales</taxon>
        <taxon>Bacillaceae</taxon>
        <taxon>Perspicuibacillus</taxon>
    </lineage>
</organism>
<dbReference type="InterPro" id="IPR049739">
    <property type="entry name" value="YraL-like"/>
</dbReference>
<name>A0AAE3LNP3_9BACI</name>
<reference evidence="2" key="1">
    <citation type="submission" date="2022-10" db="EMBL/GenBank/DDBJ databases">
        <title>Description of Fervidibacillus gen. nov. in the family Fervidibacillaceae fam. nov. with two species, Fervidibacillus albus sp. nov., and Fervidibacillus halotolerans sp. nov., isolated from tidal flat sediments.</title>
        <authorList>
            <person name="Kwon K.K."/>
            <person name="Yang S.-H."/>
        </authorList>
    </citation>
    <scope>NUCLEOTIDE SEQUENCE</scope>
    <source>
        <strain evidence="2">JCM 19140</strain>
    </source>
</reference>
<protein>
    <submittedName>
        <fullName evidence="2">CD3324 family protein</fullName>
    </submittedName>
</protein>
<dbReference type="PANTHER" id="PTHR37812">
    <property type="entry name" value="MU-LIKE PROPHAGE FLUMU PROTEIN C"/>
    <property type="match status" value="1"/>
</dbReference>
<evidence type="ECO:0000313" key="3">
    <source>
        <dbReference type="Proteomes" id="UP001209318"/>
    </source>
</evidence>
<dbReference type="InterPro" id="IPR014875">
    <property type="entry name" value="Mor_transcription_activator"/>
</dbReference>
<proteinExistence type="predicted"/>
<comment type="caution">
    <text evidence="2">The sequence shown here is derived from an EMBL/GenBank/DDBJ whole genome shotgun (WGS) entry which is preliminary data.</text>
</comment>
<keyword evidence="3" id="KW-1185">Reference proteome</keyword>
<dbReference type="NCBIfam" id="NF040785">
    <property type="entry name" value="CD3324_fam"/>
    <property type="match status" value="1"/>
</dbReference>
<dbReference type="InterPro" id="IPR009057">
    <property type="entry name" value="Homeodomain-like_sf"/>
</dbReference>
<evidence type="ECO:0000259" key="1">
    <source>
        <dbReference type="Pfam" id="PF08765"/>
    </source>
</evidence>
<dbReference type="Proteomes" id="UP001209318">
    <property type="component" value="Unassembled WGS sequence"/>
</dbReference>
<dbReference type="InterPro" id="IPR052411">
    <property type="entry name" value="c-mor_Regulatory_Protein"/>
</dbReference>
<dbReference type="SUPFAM" id="SSF46689">
    <property type="entry name" value="Homeodomain-like"/>
    <property type="match status" value="1"/>
</dbReference>
<dbReference type="EMBL" id="JAOUSF010000005">
    <property type="protein sequence ID" value="MCU9614935.1"/>
    <property type="molecule type" value="Genomic_DNA"/>
</dbReference>
<dbReference type="RefSeq" id="WP_263074253.1">
    <property type="nucleotide sequence ID" value="NZ_JAOUSF010000005.1"/>
</dbReference>
<sequence length="97" mass="11648">MQYKNGKEVLPDRLLDEIQNYIQGELLYIPKKEQRAGWGEVNGSRHQIASRNREIYQLYVNGYTMGQLERKYNLALDSIRKIIYKMRENEKINRRSI</sequence>
<dbReference type="AlphaFoldDB" id="A0AAE3LNP3"/>
<dbReference type="PANTHER" id="PTHR37812:SF1">
    <property type="entry name" value="MU-LIKE PROPHAGE FLUMU PROTEIN C"/>
    <property type="match status" value="1"/>
</dbReference>